<feature type="region of interest" description="Disordered" evidence="1">
    <location>
        <begin position="1"/>
        <end position="63"/>
    </location>
</feature>
<organism evidence="2 3">
    <name type="scientific">Monoraphidium neglectum</name>
    <dbReference type="NCBI Taxonomy" id="145388"/>
    <lineage>
        <taxon>Eukaryota</taxon>
        <taxon>Viridiplantae</taxon>
        <taxon>Chlorophyta</taxon>
        <taxon>core chlorophytes</taxon>
        <taxon>Chlorophyceae</taxon>
        <taxon>CS clade</taxon>
        <taxon>Sphaeropleales</taxon>
        <taxon>Selenastraceae</taxon>
        <taxon>Monoraphidium</taxon>
    </lineage>
</organism>
<evidence type="ECO:0000313" key="2">
    <source>
        <dbReference type="EMBL" id="KIY93298.1"/>
    </source>
</evidence>
<feature type="non-terminal residue" evidence="2">
    <location>
        <position position="1"/>
    </location>
</feature>
<dbReference type="EMBL" id="KK104884">
    <property type="protein sequence ID" value="KIY93298.1"/>
    <property type="molecule type" value="Genomic_DNA"/>
</dbReference>
<feature type="compositionally biased region" description="Low complexity" evidence="1">
    <location>
        <begin position="34"/>
        <end position="52"/>
    </location>
</feature>
<feature type="compositionally biased region" description="Polar residues" evidence="1">
    <location>
        <begin position="16"/>
        <end position="26"/>
    </location>
</feature>
<gene>
    <name evidence="2" type="ORF">MNEG_14664</name>
</gene>
<dbReference type="KEGG" id="mng:MNEG_14664"/>
<keyword evidence="3" id="KW-1185">Reference proteome</keyword>
<dbReference type="AlphaFoldDB" id="A0A0D2KBG4"/>
<accession>A0A0D2KBG4</accession>
<dbReference type="RefSeq" id="XP_013892318.1">
    <property type="nucleotide sequence ID" value="XM_014036864.1"/>
</dbReference>
<dbReference type="GeneID" id="25732249"/>
<feature type="non-terminal residue" evidence="2">
    <location>
        <position position="213"/>
    </location>
</feature>
<sequence length="213" mass="20049">KTQAPTTPAPCANPSMDVTHTAQTPTAPRRDGSAARAANEPDAAEAAAAAAREPAKQPRIGCDAPPLLLTWPGGDADGGGGGGDGEDGGRGGIAAALSTLVAAAGAARAAGAGEGDTCGPAAAAAATHARLQEPCRLLGASLGAEAARAVAGAGGAGGALRTVWREALATLGPGAAAPFMPATLDAALAACGGPGSDGGELLLMSFVGAVSDE</sequence>
<evidence type="ECO:0000256" key="1">
    <source>
        <dbReference type="SAM" id="MobiDB-lite"/>
    </source>
</evidence>
<proteinExistence type="predicted"/>
<protein>
    <submittedName>
        <fullName evidence="2">Uncharacterized protein</fullName>
    </submittedName>
</protein>
<dbReference type="Proteomes" id="UP000054498">
    <property type="component" value="Unassembled WGS sequence"/>
</dbReference>
<name>A0A0D2KBG4_9CHLO</name>
<evidence type="ECO:0000313" key="3">
    <source>
        <dbReference type="Proteomes" id="UP000054498"/>
    </source>
</evidence>
<reference evidence="2 3" key="1">
    <citation type="journal article" date="2013" name="BMC Genomics">
        <title>Reconstruction of the lipid metabolism for the microalga Monoraphidium neglectum from its genome sequence reveals characteristics suitable for biofuel production.</title>
        <authorList>
            <person name="Bogen C."/>
            <person name="Al-Dilaimi A."/>
            <person name="Albersmeier A."/>
            <person name="Wichmann J."/>
            <person name="Grundmann M."/>
            <person name="Rupp O."/>
            <person name="Lauersen K.J."/>
            <person name="Blifernez-Klassen O."/>
            <person name="Kalinowski J."/>
            <person name="Goesmann A."/>
            <person name="Mussgnug J.H."/>
            <person name="Kruse O."/>
        </authorList>
    </citation>
    <scope>NUCLEOTIDE SEQUENCE [LARGE SCALE GENOMIC DNA]</scope>
    <source>
        <strain evidence="2 3">SAG 48.87</strain>
    </source>
</reference>